<feature type="domain" description="DUF6079" evidence="6">
    <location>
        <begin position="1038"/>
        <end position="1125"/>
    </location>
</feature>
<dbReference type="Pfam" id="PF26385">
    <property type="entry name" value="DUF6079_4th"/>
    <property type="match status" value="1"/>
</dbReference>
<dbReference type="InterPro" id="IPR045725">
    <property type="entry name" value="DUF6079_N"/>
</dbReference>
<dbReference type="InterPro" id="IPR058573">
    <property type="entry name" value="DUF6079_5th"/>
</dbReference>
<feature type="domain" description="DUF6079" evidence="4">
    <location>
        <begin position="702"/>
        <end position="837"/>
    </location>
</feature>
<dbReference type="Pfam" id="PF26383">
    <property type="entry name" value="DUF6079_2nd"/>
    <property type="match status" value="1"/>
</dbReference>
<proteinExistence type="predicted"/>
<dbReference type="Pfam" id="PF26387">
    <property type="entry name" value="DUF6079_5th"/>
    <property type="match status" value="1"/>
</dbReference>
<evidence type="ECO:0000313" key="8">
    <source>
        <dbReference type="Proteomes" id="UP001219957"/>
    </source>
</evidence>
<sequence length="1234" mass="143801">MLYKDLLQFEPIESIIKLTDANEEDHAKEMLQSYVISERMADQLADEIIEHIQFERPLENKGLFIVGNYGTGKSHLMSVVSTLAERASSSQYITNEKVATKAKDIEGKFKVIRIEIGSVQTPLRDILIDAMETHLSDWGIDYKFPSDMKIANNKIALEEMMGLFNEKYPEHGLLLVIDELLDYLRGRKEQELTLDLGFLREIGETCSKTRLRFMAGIQEMLYGNARFSFVADSLQRISQRFVQISIVREDIAFVVSERLLKKTDEQKSYIREHLKQFTKLYHRLNEDMETYVNLFPIHPAYLTAFESVNLVEKRIALQTISAEIKKIINQPLNEHNPGLISYDSYWTYIESNATNKSDQHIRDVMSKHKTLYRAIDQSFPVSKKRSYQQTAFRIINALAVDRLTTDDINDKVGLTPERLRDELFLLPPVNIELLLEEDDPSDFLKTNVEAALKEIQKTVSYQYISTNESNGQYYLDLKKDIDVDSLIQAQAETIENNKLDRYYFDLLQQTLELDDNTYISNVKIWSYQLMWEANRIERKGYLFFGAPNERSTAQPERDFYLYMLPPYERRSFKDEQKPDELFFEYDRSDNEFDRLLKLYAASQDLALDASSGTKKLYTSKIDSYRRQLVRRLTDQFNQTVNVIYQGKKAIIADTIPYMLNTVSVKKLIDASAESLLTDWFSKKYQEYPSFGRIYPGVTFENMRQYVFKALQMINGEPQKMGEELLSGFILLDSKNQFTTSHSGYIKWIQQLLDNKEHGQVINYDELIVTERIKGTEDIRYTKEFRLEPELFVVLLGAMLQTGKIEITIDGKMYDAMNYSEWMRMDINHQTGFSHIRKPSGLPTAAIKALSDLYMIPLSNFEEETLQRFIRKLNEKTSEVIKDILEVNQKLRDGLQIKGQSILTSREIQENQSILNKHKDFAETLQRYNTKAKLNNLRFSEEDIKNQREALEVQAKLNKLFSNVNQLQPLLHYLDLAQSAESLDSEWNNQVELTVVELAQTLRDGTSIVSIKTRLEQLKEAYIQKYLSAHSKVRLTATENALKQNLLNDQRLRDLESLAERISIYQSAQLNHWKQQLMNLIPCYEATEEQLQRNPLCNCKYRMNQEEHINKRTLTQAEEKLQTLYDHWTEELAKTLSSQDIQQNVSLLKETQQKQIQDFISSNKLQSPIEISFLQTVSELLSGITKVEFTLEDFENMMAHGSPLTITEMKNQFEQLLREKIGNQSSQSIRVLLKK</sequence>
<evidence type="ECO:0000259" key="1">
    <source>
        <dbReference type="Pfam" id="PF19557"/>
    </source>
</evidence>
<reference evidence="7 8" key="1">
    <citation type="submission" date="2022-10" db="EMBL/GenBank/DDBJ databases">
        <title>Complete genome sequence of Exiguobacterium profundum TSS-3 isolated from an extremely saline-alkaline spring located in Ixtapa, Chiapas-Mexico.</title>
        <authorList>
            <person name="Rincon-Rosales R."/>
            <person name="Rogel M.A."/>
            <person name="Rincon-Molina C.I."/>
            <person name="Guerrero G."/>
            <person name="Manzano-Gomez L.A."/>
            <person name="Lopez-Lopez A."/>
            <person name="Rincon Molina F.A."/>
            <person name="Martinez-Romero E."/>
        </authorList>
    </citation>
    <scope>NUCLEOTIDE SEQUENCE [LARGE SCALE GENOMIC DNA]</scope>
    <source>
        <strain evidence="7 8">TSS-3</strain>
    </source>
</reference>
<feature type="domain" description="DUF6079" evidence="1">
    <location>
        <begin position="20"/>
        <end position="248"/>
    </location>
</feature>
<dbReference type="Proteomes" id="UP001219957">
    <property type="component" value="Chromosome"/>
</dbReference>
<feature type="domain" description="DUF6079" evidence="3">
    <location>
        <begin position="486"/>
        <end position="684"/>
    </location>
</feature>
<evidence type="ECO:0000259" key="5">
    <source>
        <dbReference type="Pfam" id="PF26387"/>
    </source>
</evidence>
<dbReference type="InterPro" id="IPR058572">
    <property type="entry name" value="DUF6079_4th"/>
</dbReference>
<feature type="domain" description="DUF6079" evidence="5">
    <location>
        <begin position="842"/>
        <end position="1029"/>
    </location>
</feature>
<dbReference type="InterPro" id="IPR058569">
    <property type="entry name" value="DUF6079_2nd"/>
</dbReference>
<dbReference type="RefSeq" id="WP_275060104.1">
    <property type="nucleotide sequence ID" value="NZ_CP109617.1"/>
</dbReference>
<evidence type="ECO:0000259" key="4">
    <source>
        <dbReference type="Pfam" id="PF26385"/>
    </source>
</evidence>
<dbReference type="InterPro" id="IPR027417">
    <property type="entry name" value="P-loop_NTPase"/>
</dbReference>
<dbReference type="InterPro" id="IPR058574">
    <property type="entry name" value="DUF6079_6th"/>
</dbReference>
<evidence type="ECO:0000259" key="6">
    <source>
        <dbReference type="Pfam" id="PF26388"/>
    </source>
</evidence>
<dbReference type="Pfam" id="PF26384">
    <property type="entry name" value="DUF6079_3rd"/>
    <property type="match status" value="1"/>
</dbReference>
<protein>
    <submittedName>
        <fullName evidence="7">DUF6079 family protein</fullName>
    </submittedName>
</protein>
<feature type="domain" description="DUF6079" evidence="2">
    <location>
        <begin position="263"/>
        <end position="481"/>
    </location>
</feature>
<evidence type="ECO:0000259" key="2">
    <source>
        <dbReference type="Pfam" id="PF26383"/>
    </source>
</evidence>
<name>A0ABY8B1A2_9BACL</name>
<gene>
    <name evidence="7" type="ORF">OE059_13160</name>
</gene>
<dbReference type="Gene3D" id="3.40.50.300">
    <property type="entry name" value="P-loop containing nucleotide triphosphate hydrolases"/>
    <property type="match status" value="1"/>
</dbReference>
<accession>A0ABY8B1A2</accession>
<dbReference type="InterPro" id="IPR058571">
    <property type="entry name" value="DUF6079_3rd"/>
</dbReference>
<evidence type="ECO:0000259" key="3">
    <source>
        <dbReference type="Pfam" id="PF26384"/>
    </source>
</evidence>
<dbReference type="Pfam" id="PF26388">
    <property type="entry name" value="DUF6079_6th"/>
    <property type="match status" value="1"/>
</dbReference>
<dbReference type="Pfam" id="PF19557">
    <property type="entry name" value="DUF6079_1st"/>
    <property type="match status" value="1"/>
</dbReference>
<organism evidence="7 8">
    <name type="scientific">Exiguobacterium profundum</name>
    <dbReference type="NCBI Taxonomy" id="307643"/>
    <lineage>
        <taxon>Bacteria</taxon>
        <taxon>Bacillati</taxon>
        <taxon>Bacillota</taxon>
        <taxon>Bacilli</taxon>
        <taxon>Bacillales</taxon>
        <taxon>Bacillales Family XII. Incertae Sedis</taxon>
        <taxon>Exiguobacterium</taxon>
    </lineage>
</organism>
<evidence type="ECO:0000313" key="7">
    <source>
        <dbReference type="EMBL" id="WED54961.1"/>
    </source>
</evidence>
<keyword evidence="8" id="KW-1185">Reference proteome</keyword>
<dbReference type="EMBL" id="CP109617">
    <property type="protein sequence ID" value="WED54961.1"/>
    <property type="molecule type" value="Genomic_DNA"/>
</dbReference>